<evidence type="ECO:0000259" key="3">
    <source>
        <dbReference type="SMART" id="SM00822"/>
    </source>
</evidence>
<dbReference type="FunFam" id="3.40.50.720:FF:000084">
    <property type="entry name" value="Short-chain dehydrogenase reductase"/>
    <property type="match status" value="1"/>
</dbReference>
<evidence type="ECO:0000313" key="5">
    <source>
        <dbReference type="Proteomes" id="UP000668403"/>
    </source>
</evidence>
<dbReference type="SMART" id="SM00822">
    <property type="entry name" value="PKS_KR"/>
    <property type="match status" value="1"/>
</dbReference>
<dbReference type="GO" id="GO:0016614">
    <property type="term" value="F:oxidoreductase activity, acting on CH-OH group of donors"/>
    <property type="evidence" value="ECO:0007669"/>
    <property type="project" value="UniProtKB-ARBA"/>
</dbReference>
<evidence type="ECO:0000256" key="2">
    <source>
        <dbReference type="ARBA" id="ARBA00023002"/>
    </source>
</evidence>
<dbReference type="RefSeq" id="WP_208239802.1">
    <property type="nucleotide sequence ID" value="NZ_BAAAQU010000002.1"/>
</dbReference>
<evidence type="ECO:0000256" key="1">
    <source>
        <dbReference type="ARBA" id="ARBA00006484"/>
    </source>
</evidence>
<dbReference type="InterPro" id="IPR057326">
    <property type="entry name" value="KR_dom"/>
</dbReference>
<dbReference type="Gene3D" id="3.40.50.720">
    <property type="entry name" value="NAD(P)-binding Rossmann-like Domain"/>
    <property type="match status" value="1"/>
</dbReference>
<dbReference type="AlphaFoldDB" id="A0A939QEI0"/>
<dbReference type="InterPro" id="IPR036291">
    <property type="entry name" value="NAD(P)-bd_dom_sf"/>
</dbReference>
<gene>
    <name evidence="4" type="ORF">J4H85_11640</name>
</gene>
<comment type="similarity">
    <text evidence="1">Belongs to the short-chain dehydrogenases/reductases (SDR) family.</text>
</comment>
<comment type="caution">
    <text evidence="4">The sequence shown here is derived from an EMBL/GenBank/DDBJ whole genome shotgun (WGS) entry which is preliminary data.</text>
</comment>
<dbReference type="Pfam" id="PF13561">
    <property type="entry name" value="adh_short_C2"/>
    <property type="match status" value="1"/>
</dbReference>
<protein>
    <submittedName>
        <fullName evidence="4">SDR family oxidoreductase</fullName>
    </submittedName>
</protein>
<dbReference type="PRINTS" id="PR00080">
    <property type="entry name" value="SDRFAMILY"/>
</dbReference>
<dbReference type="PANTHER" id="PTHR48107:SF7">
    <property type="entry name" value="RE15974P"/>
    <property type="match status" value="1"/>
</dbReference>
<sequence length="255" mass="26553">MTTQQPSSPDTSSRTPRVAIVTGASGGIGRAVATRLADDGMTVVAHFSGNRDRAADVVAEITHRGGSAIALGGDIADENAMADLFAEAAARFGGLDVVVHTAGIMPLAPIAEMDLETFDRVQRVNVRGTFIIDQLAARELRPGRAIINFSTSVTRLQMPGYGAYAASKGAVESLTLILARELRGRDVTVNAVAPGPTATPLFFDGKSTEAVEHIASLNPMQRLGTPEDIAEVTAFLAGPGRWVNGQVLYANGGAA</sequence>
<dbReference type="PANTHER" id="PTHR48107">
    <property type="entry name" value="NADPH-DEPENDENT ALDEHYDE REDUCTASE-LIKE PROTEIN, CHLOROPLASTIC-RELATED"/>
    <property type="match status" value="1"/>
</dbReference>
<dbReference type="EMBL" id="JAGFBF010000005">
    <property type="protein sequence ID" value="MBO2990647.1"/>
    <property type="molecule type" value="Genomic_DNA"/>
</dbReference>
<dbReference type="SUPFAM" id="SSF51735">
    <property type="entry name" value="NAD(P)-binding Rossmann-fold domains"/>
    <property type="match status" value="1"/>
</dbReference>
<dbReference type="Proteomes" id="UP000668403">
    <property type="component" value="Unassembled WGS sequence"/>
</dbReference>
<dbReference type="PRINTS" id="PR00081">
    <property type="entry name" value="GDHRDH"/>
</dbReference>
<organism evidence="4 5">
    <name type="scientific">Leucobacter tardus</name>
    <dbReference type="NCBI Taxonomy" id="501483"/>
    <lineage>
        <taxon>Bacteria</taxon>
        <taxon>Bacillati</taxon>
        <taxon>Actinomycetota</taxon>
        <taxon>Actinomycetes</taxon>
        <taxon>Micrococcales</taxon>
        <taxon>Microbacteriaceae</taxon>
        <taxon>Leucobacter</taxon>
    </lineage>
</organism>
<reference evidence="4" key="1">
    <citation type="submission" date="2021-03" db="EMBL/GenBank/DDBJ databases">
        <title>Leucobacter chromiisoli sp. nov., isolated from chromium-containing soil of chemical plant.</title>
        <authorList>
            <person name="Xu Z."/>
        </authorList>
    </citation>
    <scope>NUCLEOTIDE SEQUENCE</scope>
    <source>
        <strain evidence="4">K 70/01</strain>
    </source>
</reference>
<evidence type="ECO:0000313" key="4">
    <source>
        <dbReference type="EMBL" id="MBO2990647.1"/>
    </source>
</evidence>
<accession>A0A939QEI0</accession>
<keyword evidence="2" id="KW-0560">Oxidoreductase</keyword>
<name>A0A939QEI0_9MICO</name>
<proteinExistence type="inferred from homology"/>
<dbReference type="InterPro" id="IPR002347">
    <property type="entry name" value="SDR_fam"/>
</dbReference>
<feature type="domain" description="Ketoreductase" evidence="3">
    <location>
        <begin position="17"/>
        <end position="195"/>
    </location>
</feature>
<keyword evidence="5" id="KW-1185">Reference proteome</keyword>